<keyword evidence="2" id="KW-1185">Reference proteome</keyword>
<comment type="caution">
    <text evidence="1">The sequence shown here is derived from an EMBL/GenBank/DDBJ whole genome shotgun (WGS) entry which is preliminary data.</text>
</comment>
<proteinExistence type="predicted"/>
<protein>
    <submittedName>
        <fullName evidence="1">Uncharacterized protein</fullName>
    </submittedName>
</protein>
<gene>
    <name evidence="1" type="ORF">EGW08_008166</name>
</gene>
<evidence type="ECO:0000313" key="2">
    <source>
        <dbReference type="Proteomes" id="UP000271974"/>
    </source>
</evidence>
<feature type="non-terminal residue" evidence="1">
    <location>
        <position position="1"/>
    </location>
</feature>
<reference evidence="1 2" key="1">
    <citation type="submission" date="2019-01" db="EMBL/GenBank/DDBJ databases">
        <title>A draft genome assembly of the solar-powered sea slug Elysia chlorotica.</title>
        <authorList>
            <person name="Cai H."/>
            <person name="Li Q."/>
            <person name="Fang X."/>
            <person name="Li J."/>
            <person name="Curtis N.E."/>
            <person name="Altenburger A."/>
            <person name="Shibata T."/>
            <person name="Feng M."/>
            <person name="Maeda T."/>
            <person name="Schwartz J.A."/>
            <person name="Shigenobu S."/>
            <person name="Lundholm N."/>
            <person name="Nishiyama T."/>
            <person name="Yang H."/>
            <person name="Hasebe M."/>
            <person name="Li S."/>
            <person name="Pierce S.K."/>
            <person name="Wang J."/>
        </authorList>
    </citation>
    <scope>NUCLEOTIDE SEQUENCE [LARGE SCALE GENOMIC DNA]</scope>
    <source>
        <strain evidence="1">EC2010</strain>
        <tissue evidence="1">Whole organism of an adult</tissue>
    </source>
</reference>
<dbReference type="Proteomes" id="UP000271974">
    <property type="component" value="Unassembled WGS sequence"/>
</dbReference>
<organism evidence="1 2">
    <name type="scientific">Elysia chlorotica</name>
    <name type="common">Eastern emerald elysia</name>
    <name type="synonym">Sea slug</name>
    <dbReference type="NCBI Taxonomy" id="188477"/>
    <lineage>
        <taxon>Eukaryota</taxon>
        <taxon>Metazoa</taxon>
        <taxon>Spiralia</taxon>
        <taxon>Lophotrochozoa</taxon>
        <taxon>Mollusca</taxon>
        <taxon>Gastropoda</taxon>
        <taxon>Heterobranchia</taxon>
        <taxon>Euthyneura</taxon>
        <taxon>Panpulmonata</taxon>
        <taxon>Sacoglossa</taxon>
        <taxon>Placobranchoidea</taxon>
        <taxon>Plakobranchidae</taxon>
        <taxon>Elysia</taxon>
    </lineage>
</organism>
<dbReference type="AlphaFoldDB" id="A0A3S0ZRC9"/>
<name>A0A3S0ZRC9_ELYCH</name>
<accession>A0A3S0ZRC9</accession>
<evidence type="ECO:0000313" key="1">
    <source>
        <dbReference type="EMBL" id="RUS84054.1"/>
    </source>
</evidence>
<dbReference type="EMBL" id="RQTK01000219">
    <property type="protein sequence ID" value="RUS84054.1"/>
    <property type="molecule type" value="Genomic_DNA"/>
</dbReference>
<feature type="non-terminal residue" evidence="1">
    <location>
        <position position="105"/>
    </location>
</feature>
<sequence length="105" mass="11954">RKSTVAHHCTWVWVVISKLKSQIRDSLGHTLNVHLLIVCEPVVLVKEKEDKHFSMGMFSNFDTILLTYVFIHLHDFFNTSGLNKRGGDSFLHSKNNALTCLDTNG</sequence>